<evidence type="ECO:0000256" key="4">
    <source>
        <dbReference type="ARBA" id="ARBA00022729"/>
    </source>
</evidence>
<evidence type="ECO:0000313" key="8">
    <source>
        <dbReference type="EMBL" id="AEK81240.1"/>
    </source>
</evidence>
<sequence length="101" mass="11515">MVLPSVVRLCRIALVALIVLLAFVNALPVAAHSKRLGVSPRASLDFKSGYEQTKRHLRTHKKSREDEARPLMLTSPSSRSLPKKCRRNQRLRMKRFNPSPK</sequence>
<evidence type="ECO:0000256" key="5">
    <source>
        <dbReference type="RuleBase" id="RU367124"/>
    </source>
</evidence>
<dbReference type="AlphaFoldDB" id="E0W5B0"/>
<dbReference type="RefSeq" id="XP_009536087.1">
    <property type="nucleotide sequence ID" value="XM_009537792.1"/>
</dbReference>
<dbReference type="EMBL" id="JN254427">
    <property type="protein sequence ID" value="AEK81240.1"/>
    <property type="molecule type" value="Genomic_DNA"/>
</dbReference>
<proteinExistence type="inferred from homology"/>
<name>E0W5B0_PHYSO</name>
<comment type="function">
    <text evidence="5">Effector that suppresses plant defense responses during pathogen infection.</text>
</comment>
<dbReference type="Pfam" id="PF16810">
    <property type="entry name" value="RXLR"/>
    <property type="match status" value="1"/>
</dbReference>
<comment type="domain">
    <text evidence="5">The RxLR-dEER motif acts to carry the protein into the host cell cytoplasm through binding to cell surface phosphatidylinositol-3-phosphate.</text>
</comment>
<dbReference type="VEuPathDB" id="FungiDB:PHYSODRAFT_288771"/>
<feature type="region of interest" description="Disordered" evidence="6">
    <location>
        <begin position="49"/>
        <end position="101"/>
    </location>
</feature>
<evidence type="ECO:0000256" key="6">
    <source>
        <dbReference type="SAM" id="MobiDB-lite"/>
    </source>
</evidence>
<accession>E0W5B0</accession>
<dbReference type="EMBL" id="JN254426">
    <property type="protein sequence ID" value="AEK81239.1"/>
    <property type="molecule type" value="Genomic_DNA"/>
</dbReference>
<dbReference type="InterPro" id="IPR031825">
    <property type="entry name" value="RXLR"/>
</dbReference>
<protein>
    <recommendedName>
        <fullName evidence="5">RxLR effector protein</fullName>
    </recommendedName>
</protein>
<evidence type="ECO:0000256" key="3">
    <source>
        <dbReference type="ARBA" id="ARBA00022525"/>
    </source>
</evidence>
<keyword evidence="4" id="KW-0732">Signal</keyword>
<comment type="similarity">
    <text evidence="2 5">Belongs to the RxLR effector family.</text>
</comment>
<feature type="compositionally biased region" description="Basic residues" evidence="6">
    <location>
        <begin position="81"/>
        <end position="95"/>
    </location>
</feature>
<reference evidence="7" key="1">
    <citation type="journal article" date="2011" name="Plant Cell">
        <title>Transcriptional programming and functional interactions within the Phytophthora sojae RXLR effector repertoire.</title>
        <authorList>
            <person name="Wang Q."/>
            <person name="Han C."/>
            <person name="Ferreira A.O."/>
            <person name="Yu X."/>
            <person name="Ye W."/>
            <person name="Tripathy S."/>
            <person name="Kale S.D."/>
            <person name="Gu B."/>
            <person name="Sheng Y."/>
            <person name="Sui Y."/>
            <person name="Wang X."/>
            <person name="Zhang Z."/>
            <person name="Cheng B."/>
            <person name="Dong S."/>
            <person name="Shan W."/>
            <person name="Zheng X."/>
            <person name="Dou D."/>
            <person name="Tyler B.M."/>
            <person name="Wang Y."/>
        </authorList>
    </citation>
    <scope>NUCLEOTIDE SEQUENCE</scope>
    <source>
        <strain evidence="7">P7064</strain>
        <strain evidence="8">P7074</strain>
        <strain evidence="9">P7076</strain>
    </source>
</reference>
<dbReference type="KEGG" id="psoj:PHYSODRAFT_288771"/>
<dbReference type="EMBL" id="JN254428">
    <property type="protein sequence ID" value="AEK81241.1"/>
    <property type="molecule type" value="Genomic_DNA"/>
</dbReference>
<evidence type="ECO:0000313" key="9">
    <source>
        <dbReference type="EMBL" id="AEK81241.1"/>
    </source>
</evidence>
<keyword evidence="3 5" id="KW-0964">Secreted</keyword>
<gene>
    <name evidence="7" type="primary">Avh</name>
</gene>
<evidence type="ECO:0000256" key="1">
    <source>
        <dbReference type="ARBA" id="ARBA00004613"/>
    </source>
</evidence>
<organism evidence="7">
    <name type="scientific">Phytophthora sojae</name>
    <name type="common">Soybean stem and root rot agent</name>
    <name type="synonym">Phytophthora megasperma f. sp. glycines</name>
    <dbReference type="NCBI Taxonomy" id="67593"/>
    <lineage>
        <taxon>Eukaryota</taxon>
        <taxon>Sar</taxon>
        <taxon>Stramenopiles</taxon>
        <taxon>Oomycota</taxon>
        <taxon>Peronosporomycetes</taxon>
        <taxon>Peronosporales</taxon>
        <taxon>Peronosporaceae</taxon>
        <taxon>Phytophthora</taxon>
    </lineage>
</organism>
<comment type="subcellular location">
    <subcellularLocation>
        <location evidence="1 5">Secreted</location>
    </subcellularLocation>
</comment>
<evidence type="ECO:0000313" key="7">
    <source>
        <dbReference type="EMBL" id="AEK81239.1"/>
    </source>
</evidence>
<evidence type="ECO:0000256" key="2">
    <source>
        <dbReference type="ARBA" id="ARBA00010400"/>
    </source>
</evidence>